<reference evidence="2 3" key="1">
    <citation type="submission" date="2020-04" db="EMBL/GenBank/DDBJ databases">
        <title>Chromosome-level genome assembly of a cyprinid fish Onychostoma macrolepis by integration of Nanopore Sequencing, Bionano and Hi-C technology.</title>
        <authorList>
            <person name="Wang D."/>
        </authorList>
    </citation>
    <scope>NUCLEOTIDE SEQUENCE [LARGE SCALE GENOMIC DNA]</scope>
    <source>
        <strain evidence="2">SWU-2019</strain>
        <tissue evidence="2">Muscle</tissue>
    </source>
</reference>
<feature type="transmembrane region" description="Helical" evidence="1">
    <location>
        <begin position="48"/>
        <end position="66"/>
    </location>
</feature>
<dbReference type="InterPro" id="IPR021684">
    <property type="entry name" value="WBP1-like"/>
</dbReference>
<dbReference type="AlphaFoldDB" id="A0A7J6BMM0"/>
<sequence length="244" mass="27261">MEYHSSGTLPLLGSPRYCPGTNSASGYLCQTGHCCQETGCCTYYYELWWFWLLWSVLILFSCCCAYRHRQAKQRVQQQQRQREINLMAYHGACSYPSSMFDLSFLASLKLPSYEEVAAQPSTPPLPTAPLPIHEAPPTPAQVTCCHRRALTTTPAAPATPAVRHRPVAPPLLRPNSQTKLILATPPHPPSASLATPTQQSCTLSAFPYRQSAKAANRQHKAQPRSWRWSFQAPPLWIPRGTTNQ</sequence>
<evidence type="ECO:0000256" key="1">
    <source>
        <dbReference type="SAM" id="Phobius"/>
    </source>
</evidence>
<protein>
    <recommendedName>
        <fullName evidence="4">WW domain binding protein 1</fullName>
    </recommendedName>
</protein>
<keyword evidence="1" id="KW-0812">Transmembrane</keyword>
<dbReference type="EMBL" id="JAAMOB010000023">
    <property type="protein sequence ID" value="KAF4096234.1"/>
    <property type="molecule type" value="Genomic_DNA"/>
</dbReference>
<keyword evidence="3" id="KW-1185">Reference proteome</keyword>
<organism evidence="2 3">
    <name type="scientific">Onychostoma macrolepis</name>
    <dbReference type="NCBI Taxonomy" id="369639"/>
    <lineage>
        <taxon>Eukaryota</taxon>
        <taxon>Metazoa</taxon>
        <taxon>Chordata</taxon>
        <taxon>Craniata</taxon>
        <taxon>Vertebrata</taxon>
        <taxon>Euteleostomi</taxon>
        <taxon>Actinopterygii</taxon>
        <taxon>Neopterygii</taxon>
        <taxon>Teleostei</taxon>
        <taxon>Ostariophysi</taxon>
        <taxon>Cypriniformes</taxon>
        <taxon>Cyprinidae</taxon>
        <taxon>Acrossocheilinae</taxon>
        <taxon>Onychostoma</taxon>
    </lineage>
</organism>
<name>A0A7J6BMM0_9TELE</name>
<proteinExistence type="predicted"/>
<evidence type="ECO:0000313" key="3">
    <source>
        <dbReference type="Proteomes" id="UP000579812"/>
    </source>
</evidence>
<dbReference type="Proteomes" id="UP000579812">
    <property type="component" value="Unassembled WGS sequence"/>
</dbReference>
<dbReference type="Pfam" id="PF11669">
    <property type="entry name" value="WBP-1"/>
    <property type="match status" value="1"/>
</dbReference>
<dbReference type="PANTHER" id="PTHR16209">
    <property type="entry name" value="VESICULAR, OVEREXPRESSED IN CANCER, PROSURVIVAL PROTEIN 1"/>
    <property type="match status" value="1"/>
</dbReference>
<comment type="caution">
    <text evidence="2">The sequence shown here is derived from an EMBL/GenBank/DDBJ whole genome shotgun (WGS) entry which is preliminary data.</text>
</comment>
<gene>
    <name evidence="2" type="ORF">G5714_022203</name>
</gene>
<dbReference type="PANTHER" id="PTHR16209:SF5">
    <property type="entry name" value="WW DOMAIN-BINDING PROTEIN 1"/>
    <property type="match status" value="1"/>
</dbReference>
<dbReference type="InterPro" id="IPR051994">
    <property type="entry name" value="WW_domain-binding"/>
</dbReference>
<accession>A0A7J6BMM0</accession>
<keyword evidence="1" id="KW-0472">Membrane</keyword>
<evidence type="ECO:0008006" key="4">
    <source>
        <dbReference type="Google" id="ProtNLM"/>
    </source>
</evidence>
<keyword evidence="1" id="KW-1133">Transmembrane helix</keyword>
<evidence type="ECO:0000313" key="2">
    <source>
        <dbReference type="EMBL" id="KAF4096234.1"/>
    </source>
</evidence>